<dbReference type="KEGG" id="sfc:Spiaf_1824"/>
<accession>H9UK38</accession>
<dbReference type="InterPro" id="IPR004556">
    <property type="entry name" value="HemK-like"/>
</dbReference>
<dbReference type="PANTHER" id="PTHR18895:SF74">
    <property type="entry name" value="MTRF1L RELEASE FACTOR GLUTAMINE METHYLTRANSFERASE"/>
    <property type="match status" value="1"/>
</dbReference>
<dbReference type="NCBIfam" id="TIGR00536">
    <property type="entry name" value="hemK_fam"/>
    <property type="match status" value="1"/>
</dbReference>
<keyword evidence="9" id="KW-1185">Reference proteome</keyword>
<keyword evidence="2 5" id="KW-0808">Transferase</keyword>
<comment type="similarity">
    <text evidence="5">Belongs to the protein N5-glutamine methyltransferase family. PrmC subfamily.</text>
</comment>
<dbReference type="InterPro" id="IPR050320">
    <property type="entry name" value="N5-glutamine_MTase"/>
</dbReference>
<dbReference type="AlphaFoldDB" id="H9UK38"/>
<feature type="binding site" evidence="5">
    <location>
        <position position="142"/>
    </location>
    <ligand>
        <name>S-adenosyl-L-methionine</name>
        <dbReference type="ChEBI" id="CHEBI:59789"/>
    </ligand>
</feature>
<reference evidence="9" key="1">
    <citation type="journal article" date="2013" name="Stand. Genomic Sci.">
        <title>Complete genome sequence of the halophilic bacterium Spirochaeta africana type strain (Z-7692(T)) from the alkaline Lake Magadi in the East African Rift.</title>
        <authorList>
            <person name="Liolos K."/>
            <person name="Abt B."/>
            <person name="Scheuner C."/>
            <person name="Teshima H."/>
            <person name="Held B."/>
            <person name="Lapidus A."/>
            <person name="Nolan M."/>
            <person name="Lucas S."/>
            <person name="Deshpande S."/>
            <person name="Cheng J.F."/>
            <person name="Tapia R."/>
            <person name="Goodwin L.A."/>
            <person name="Pitluck S."/>
            <person name="Pagani I."/>
            <person name="Ivanova N."/>
            <person name="Mavromatis K."/>
            <person name="Mikhailova N."/>
            <person name="Huntemann M."/>
            <person name="Pati A."/>
            <person name="Chen A."/>
            <person name="Palaniappan K."/>
            <person name="Land M."/>
            <person name="Rohde M."/>
            <person name="Tindall B.J."/>
            <person name="Detter J.C."/>
            <person name="Goker M."/>
            <person name="Bristow J."/>
            <person name="Eisen J.A."/>
            <person name="Markowitz V."/>
            <person name="Hugenholtz P."/>
            <person name="Woyke T."/>
            <person name="Klenk H.P."/>
            <person name="Kyrpides N.C."/>
        </authorList>
    </citation>
    <scope>NUCLEOTIDE SEQUENCE</scope>
    <source>
        <strain evidence="9">ATCC 700263 / DSM 8902 / Z-7692</strain>
    </source>
</reference>
<keyword evidence="1 5" id="KW-0489">Methyltransferase</keyword>
<feature type="domain" description="Methyltransferase small" evidence="6">
    <location>
        <begin position="111"/>
        <end position="194"/>
    </location>
</feature>
<protein>
    <recommendedName>
        <fullName evidence="5">Release factor glutamine methyltransferase</fullName>
        <shortName evidence="5">RF MTase</shortName>
        <ecNumber evidence="5">2.1.1.297</ecNumber>
    </recommendedName>
    <alternativeName>
        <fullName evidence="5">N5-glutamine methyltransferase PrmC</fullName>
    </alternativeName>
    <alternativeName>
        <fullName evidence="5">Protein-(glutamine-N5) MTase PrmC</fullName>
    </alternativeName>
    <alternativeName>
        <fullName evidence="5">Protein-glutamine N-methyltransferase PrmC</fullName>
    </alternativeName>
</protein>
<dbReference type="GO" id="GO:0003676">
    <property type="term" value="F:nucleic acid binding"/>
    <property type="evidence" value="ECO:0007669"/>
    <property type="project" value="InterPro"/>
</dbReference>
<dbReference type="EC" id="2.1.1.297" evidence="5"/>
<dbReference type="NCBIfam" id="TIGR03534">
    <property type="entry name" value="RF_mod_PrmC"/>
    <property type="match status" value="1"/>
</dbReference>
<sequence length="280" mass="31236">MTIRRTLQQLQQSLGSESPALDASLLVAHVCGLTREQLYLEPDRLLEPGQQQMLERLAERRRHGTPVAYLLGYKEFYGRVFQVDDRALIPRPDTEILVEAGLQAIDRHSSRPVRVLDLCCGTGCVGITLAAERPGIELQLADIDNDALQLAAENAARLLPTPQQPVLIQSDLFASLSGRYDVIVSNPPYVREQDYRALEMQRWGEPRHALVAREEGLEIIRRIADTVVDYIYPNGYIAIEAADHQAPHIAELLARASFQSVEHLRDLAGHLRVTAGTHTG</sequence>
<dbReference type="EMBL" id="CP003282">
    <property type="protein sequence ID" value="AFG37881.1"/>
    <property type="molecule type" value="Genomic_DNA"/>
</dbReference>
<dbReference type="RefSeq" id="WP_014455864.1">
    <property type="nucleotide sequence ID" value="NC_017098.1"/>
</dbReference>
<dbReference type="PATRIC" id="fig|889378.3.peg.1813"/>
<dbReference type="InterPro" id="IPR040758">
    <property type="entry name" value="PrmC_N"/>
</dbReference>
<evidence type="ECO:0000256" key="2">
    <source>
        <dbReference type="ARBA" id="ARBA00022679"/>
    </source>
</evidence>
<keyword evidence="3 5" id="KW-0949">S-adenosyl-L-methionine</keyword>
<dbReference type="Gene3D" id="3.40.50.150">
    <property type="entry name" value="Vaccinia Virus protein VP39"/>
    <property type="match status" value="1"/>
</dbReference>
<proteinExistence type="inferred from homology"/>
<evidence type="ECO:0000256" key="3">
    <source>
        <dbReference type="ARBA" id="ARBA00022691"/>
    </source>
</evidence>
<dbReference type="InterPro" id="IPR019874">
    <property type="entry name" value="RF_methyltr_PrmC"/>
</dbReference>
<dbReference type="Pfam" id="PF05175">
    <property type="entry name" value="MTS"/>
    <property type="match status" value="1"/>
</dbReference>
<feature type="domain" description="Release factor glutamine methyltransferase N-terminal" evidence="7">
    <location>
        <begin position="6"/>
        <end position="72"/>
    </location>
</feature>
<evidence type="ECO:0000259" key="6">
    <source>
        <dbReference type="Pfam" id="PF05175"/>
    </source>
</evidence>
<dbReference type="STRING" id="889378.Spiaf_1824"/>
<dbReference type="GO" id="GO:0102559">
    <property type="term" value="F:peptide chain release factor N(5)-glutamine methyltransferase activity"/>
    <property type="evidence" value="ECO:0007669"/>
    <property type="project" value="UniProtKB-EC"/>
</dbReference>
<dbReference type="PANTHER" id="PTHR18895">
    <property type="entry name" value="HEMK METHYLTRANSFERASE"/>
    <property type="match status" value="1"/>
</dbReference>
<dbReference type="InterPro" id="IPR029063">
    <property type="entry name" value="SAM-dependent_MTases_sf"/>
</dbReference>
<evidence type="ECO:0000256" key="1">
    <source>
        <dbReference type="ARBA" id="ARBA00022603"/>
    </source>
</evidence>
<name>H9UK38_SPIAZ</name>
<dbReference type="SUPFAM" id="SSF53335">
    <property type="entry name" value="S-adenosyl-L-methionine-dependent methyltransferases"/>
    <property type="match status" value="1"/>
</dbReference>
<dbReference type="InterPro" id="IPR002052">
    <property type="entry name" value="DNA_methylase_N6_adenine_CS"/>
</dbReference>
<comment type="function">
    <text evidence="5">Methylates the class 1 translation termination release factors RF1/PrfA and RF2/PrfB on the glutamine residue of the universally conserved GGQ motif.</text>
</comment>
<dbReference type="CDD" id="cd02440">
    <property type="entry name" value="AdoMet_MTases"/>
    <property type="match status" value="1"/>
</dbReference>
<dbReference type="eggNOG" id="COG2890">
    <property type="taxonomic scope" value="Bacteria"/>
</dbReference>
<gene>
    <name evidence="5" type="primary">prmC</name>
    <name evidence="8" type="ordered locus">Spiaf_1824</name>
</gene>
<evidence type="ECO:0000313" key="8">
    <source>
        <dbReference type="EMBL" id="AFG37881.1"/>
    </source>
</evidence>
<dbReference type="GO" id="GO:0032259">
    <property type="term" value="P:methylation"/>
    <property type="evidence" value="ECO:0007669"/>
    <property type="project" value="UniProtKB-KW"/>
</dbReference>
<evidence type="ECO:0000256" key="5">
    <source>
        <dbReference type="HAMAP-Rule" id="MF_02126"/>
    </source>
</evidence>
<evidence type="ECO:0000256" key="4">
    <source>
        <dbReference type="ARBA" id="ARBA00048391"/>
    </source>
</evidence>
<comment type="catalytic activity">
    <reaction evidence="4 5">
        <text>L-glutaminyl-[peptide chain release factor] + S-adenosyl-L-methionine = N(5)-methyl-L-glutaminyl-[peptide chain release factor] + S-adenosyl-L-homocysteine + H(+)</text>
        <dbReference type="Rhea" id="RHEA:42896"/>
        <dbReference type="Rhea" id="RHEA-COMP:10271"/>
        <dbReference type="Rhea" id="RHEA-COMP:10272"/>
        <dbReference type="ChEBI" id="CHEBI:15378"/>
        <dbReference type="ChEBI" id="CHEBI:30011"/>
        <dbReference type="ChEBI" id="CHEBI:57856"/>
        <dbReference type="ChEBI" id="CHEBI:59789"/>
        <dbReference type="ChEBI" id="CHEBI:61891"/>
        <dbReference type="EC" id="2.1.1.297"/>
    </reaction>
</comment>
<dbReference type="OrthoDB" id="9800643at2"/>
<dbReference type="Gene3D" id="1.10.8.10">
    <property type="entry name" value="DNA helicase RuvA subunit, C-terminal domain"/>
    <property type="match status" value="1"/>
</dbReference>
<dbReference type="InterPro" id="IPR007848">
    <property type="entry name" value="Small_mtfrase_dom"/>
</dbReference>
<dbReference type="Proteomes" id="UP000007383">
    <property type="component" value="Chromosome"/>
</dbReference>
<dbReference type="PROSITE" id="PS00092">
    <property type="entry name" value="N6_MTASE"/>
    <property type="match status" value="1"/>
</dbReference>
<dbReference type="Pfam" id="PF17827">
    <property type="entry name" value="PrmC_N"/>
    <property type="match status" value="1"/>
</dbReference>
<dbReference type="HAMAP" id="MF_02126">
    <property type="entry name" value="RF_methyltr_PrmC"/>
    <property type="match status" value="1"/>
</dbReference>
<dbReference type="HOGENOM" id="CLU_018398_3_0_12"/>
<comment type="caution">
    <text evidence="5">Lacks conserved residue(s) required for the propagation of feature annotation.</text>
</comment>
<evidence type="ECO:0000259" key="7">
    <source>
        <dbReference type="Pfam" id="PF17827"/>
    </source>
</evidence>
<feature type="binding site" evidence="5">
    <location>
        <position position="186"/>
    </location>
    <ligand>
        <name>S-adenosyl-L-methionine</name>
        <dbReference type="ChEBI" id="CHEBI:59789"/>
    </ligand>
</feature>
<organism evidence="8 9">
    <name type="scientific">Spirochaeta africana (strain ATCC 700263 / DSM 8902 / Z-7692)</name>
    <dbReference type="NCBI Taxonomy" id="889378"/>
    <lineage>
        <taxon>Bacteria</taxon>
        <taxon>Pseudomonadati</taxon>
        <taxon>Spirochaetota</taxon>
        <taxon>Spirochaetia</taxon>
        <taxon>Spirochaetales</taxon>
        <taxon>Spirochaetaceae</taxon>
        <taxon>Spirochaeta</taxon>
    </lineage>
</organism>
<feature type="binding site" evidence="5">
    <location>
        <begin position="186"/>
        <end position="189"/>
    </location>
    <ligand>
        <name>substrate</name>
    </ligand>
</feature>
<evidence type="ECO:0000313" key="9">
    <source>
        <dbReference type="Proteomes" id="UP000007383"/>
    </source>
</evidence>